<protein>
    <submittedName>
        <fullName evidence="1">Uncharacterized protein</fullName>
    </submittedName>
</protein>
<dbReference type="AlphaFoldDB" id="A0A9P0HG68"/>
<gene>
    <name evidence="1" type="ORF">NEZAVI_LOCUS10780</name>
</gene>
<evidence type="ECO:0000313" key="2">
    <source>
        <dbReference type="Proteomes" id="UP001152798"/>
    </source>
</evidence>
<evidence type="ECO:0000313" key="1">
    <source>
        <dbReference type="EMBL" id="CAH1401835.1"/>
    </source>
</evidence>
<name>A0A9P0HG68_NEZVI</name>
<proteinExistence type="predicted"/>
<organism evidence="1 2">
    <name type="scientific">Nezara viridula</name>
    <name type="common">Southern green stink bug</name>
    <name type="synonym">Cimex viridulus</name>
    <dbReference type="NCBI Taxonomy" id="85310"/>
    <lineage>
        <taxon>Eukaryota</taxon>
        <taxon>Metazoa</taxon>
        <taxon>Ecdysozoa</taxon>
        <taxon>Arthropoda</taxon>
        <taxon>Hexapoda</taxon>
        <taxon>Insecta</taxon>
        <taxon>Pterygota</taxon>
        <taxon>Neoptera</taxon>
        <taxon>Paraneoptera</taxon>
        <taxon>Hemiptera</taxon>
        <taxon>Heteroptera</taxon>
        <taxon>Panheteroptera</taxon>
        <taxon>Pentatomomorpha</taxon>
        <taxon>Pentatomoidea</taxon>
        <taxon>Pentatomidae</taxon>
        <taxon>Pentatominae</taxon>
        <taxon>Nezara</taxon>
    </lineage>
</organism>
<keyword evidence="2" id="KW-1185">Reference proteome</keyword>
<sequence length="158" mass="17921">MMEYLIARATAYLICPKYLSLISKEYQLPLIDDNWVQSRKRLVVSCPSMLSGIKQPRTLAAALRGERCAKVRLVFGRLLIAPAKASFLQSLVASGPVRVSYTTPTTPIYLAPPFRTWSRVPHFGKYSYTSTAEKYQMAPPIWSETDTPFSKSDWFHIV</sequence>
<dbReference type="EMBL" id="OV725081">
    <property type="protein sequence ID" value="CAH1401835.1"/>
    <property type="molecule type" value="Genomic_DNA"/>
</dbReference>
<accession>A0A9P0HG68</accession>
<reference evidence="1" key="1">
    <citation type="submission" date="2022-01" db="EMBL/GenBank/DDBJ databases">
        <authorList>
            <person name="King R."/>
        </authorList>
    </citation>
    <scope>NUCLEOTIDE SEQUENCE</scope>
</reference>
<dbReference type="Proteomes" id="UP001152798">
    <property type="component" value="Chromosome 5"/>
</dbReference>